<proteinExistence type="predicted"/>
<organism evidence="1">
    <name type="scientific">Rhizophora mucronata</name>
    <name type="common">Asiatic mangrove</name>
    <dbReference type="NCBI Taxonomy" id="61149"/>
    <lineage>
        <taxon>Eukaryota</taxon>
        <taxon>Viridiplantae</taxon>
        <taxon>Streptophyta</taxon>
        <taxon>Embryophyta</taxon>
        <taxon>Tracheophyta</taxon>
        <taxon>Spermatophyta</taxon>
        <taxon>Magnoliopsida</taxon>
        <taxon>eudicotyledons</taxon>
        <taxon>Gunneridae</taxon>
        <taxon>Pentapetalae</taxon>
        <taxon>rosids</taxon>
        <taxon>fabids</taxon>
        <taxon>Malpighiales</taxon>
        <taxon>Rhizophoraceae</taxon>
        <taxon>Rhizophora</taxon>
    </lineage>
</organism>
<evidence type="ECO:0000313" key="1">
    <source>
        <dbReference type="EMBL" id="MBX37116.1"/>
    </source>
</evidence>
<dbReference type="AlphaFoldDB" id="A0A2P2N3X1"/>
<sequence length="46" mass="5202">MGTVSLCFVHVALCDSNLRSLCPDLFLLKHAQRFEQLTMVCCRSKS</sequence>
<protein>
    <submittedName>
        <fullName evidence="1">Uncharacterized protein</fullName>
    </submittedName>
</protein>
<accession>A0A2P2N3X1</accession>
<reference evidence="1" key="1">
    <citation type="submission" date="2018-02" db="EMBL/GenBank/DDBJ databases">
        <title>Rhizophora mucronata_Transcriptome.</title>
        <authorList>
            <person name="Meera S.P."/>
            <person name="Sreeshan A."/>
            <person name="Augustine A."/>
        </authorList>
    </citation>
    <scope>NUCLEOTIDE SEQUENCE</scope>
    <source>
        <tissue evidence="1">Leaf</tissue>
    </source>
</reference>
<dbReference type="EMBL" id="GGEC01056632">
    <property type="protein sequence ID" value="MBX37116.1"/>
    <property type="molecule type" value="Transcribed_RNA"/>
</dbReference>
<name>A0A2P2N3X1_RHIMU</name>